<gene>
    <name evidence="10" type="primary">hisH</name>
    <name evidence="13" type="ORF">CIG1485E_0040</name>
</gene>
<keyword evidence="4 10" id="KW-0378">Hydrolase</keyword>
<keyword evidence="13" id="KW-0808">Transferase</keyword>
<dbReference type="SUPFAM" id="SSF52317">
    <property type="entry name" value="Class I glutamine amidotransferase-like"/>
    <property type="match status" value="1"/>
</dbReference>
<dbReference type="HAMAP" id="MF_00278">
    <property type="entry name" value="HisH"/>
    <property type="match status" value="1"/>
</dbReference>
<dbReference type="GO" id="GO:0005737">
    <property type="term" value="C:cytoplasm"/>
    <property type="evidence" value="ECO:0007669"/>
    <property type="project" value="UniProtKB-SubCell"/>
</dbReference>
<evidence type="ECO:0000256" key="7">
    <source>
        <dbReference type="ARBA" id="ARBA00023239"/>
    </source>
</evidence>
<dbReference type="GO" id="GO:0004359">
    <property type="term" value="F:glutaminase activity"/>
    <property type="evidence" value="ECO:0007669"/>
    <property type="project" value="UniProtKB-EC"/>
</dbReference>
<dbReference type="HOGENOM" id="CLU_071837_2_2_7"/>
<accession>A0A076F6I6</accession>
<comment type="subunit">
    <text evidence="2 10">Heterodimer of HisH and HisF.</text>
</comment>
<sequence length="202" mass="22541">MSNIIGIVDYGIAGNLYSIQKAIEQAGGLVKIISNEQDFYIVDKIVLPGVGSFKDAMIRFSKDNFLEILKTSIAIKPTLGICLGMQLLCKFGFEHGKTDGLGMISGEVQPLLIDEKLPHMGFNKICVIKPNKLLKGIENEEFYFMHSYEVINLDNVIATTKYADRSFVSAILKDNIYGVQFHPEKSKEPGIQLFRNFISLGE</sequence>
<dbReference type="GO" id="GO:0000105">
    <property type="term" value="P:L-histidine biosynthetic process"/>
    <property type="evidence" value="ECO:0007669"/>
    <property type="project" value="UniProtKB-UniRule"/>
</dbReference>
<evidence type="ECO:0000256" key="4">
    <source>
        <dbReference type="ARBA" id="ARBA00022801"/>
    </source>
</evidence>
<evidence type="ECO:0000256" key="3">
    <source>
        <dbReference type="ARBA" id="ARBA00022605"/>
    </source>
</evidence>
<feature type="active site" evidence="10 11">
    <location>
        <position position="184"/>
    </location>
</feature>
<evidence type="ECO:0000256" key="8">
    <source>
        <dbReference type="ARBA" id="ARBA00047838"/>
    </source>
</evidence>
<dbReference type="UniPathway" id="UPA00031">
    <property type="reaction ID" value="UER00010"/>
</dbReference>
<dbReference type="NCBIfam" id="TIGR01855">
    <property type="entry name" value="IMP_synth_hisH"/>
    <property type="match status" value="1"/>
</dbReference>
<feature type="active site" evidence="10 11">
    <location>
        <position position="182"/>
    </location>
</feature>
<dbReference type="Gene3D" id="3.40.50.880">
    <property type="match status" value="1"/>
</dbReference>
<dbReference type="PANTHER" id="PTHR42701:SF1">
    <property type="entry name" value="IMIDAZOLE GLYCEROL PHOSPHATE SYNTHASE SUBUNIT HISH"/>
    <property type="match status" value="1"/>
</dbReference>
<dbReference type="RefSeq" id="WP_038452466.1">
    <property type="nucleotide sequence ID" value="NZ_CP009043.1"/>
</dbReference>
<comment type="pathway">
    <text evidence="1 10">Amino-acid biosynthesis; L-histidine biosynthesis; L-histidine from 5-phospho-alpha-D-ribose 1-diphosphate: step 5/9.</text>
</comment>
<keyword evidence="3 10" id="KW-0028">Amino-acid biosynthesis</keyword>
<dbReference type="AlphaFoldDB" id="A0A076F6I6"/>
<feature type="domain" description="Glutamine amidotransferase" evidence="12">
    <location>
        <begin position="14"/>
        <end position="197"/>
    </location>
</feature>
<keyword evidence="5 10" id="KW-0315">Glutamine amidotransferase</keyword>
<dbReference type="InterPro" id="IPR029062">
    <property type="entry name" value="Class_I_gatase-like"/>
</dbReference>
<dbReference type="PIRSF" id="PIRSF000495">
    <property type="entry name" value="Amidotransf_hisH"/>
    <property type="match status" value="1"/>
</dbReference>
<evidence type="ECO:0000256" key="10">
    <source>
        <dbReference type="HAMAP-Rule" id="MF_00278"/>
    </source>
</evidence>
<evidence type="ECO:0000256" key="11">
    <source>
        <dbReference type="PIRSR" id="PIRSR000495-1"/>
    </source>
</evidence>
<dbReference type="eggNOG" id="COG0118">
    <property type="taxonomic scope" value="Bacteria"/>
</dbReference>
<protein>
    <recommendedName>
        <fullName evidence="10">Imidazole glycerol phosphate synthase subunit HisH</fullName>
        <ecNumber evidence="10">4.3.2.10</ecNumber>
    </recommendedName>
    <alternativeName>
        <fullName evidence="10">IGP synthase glutaminase subunit</fullName>
        <ecNumber evidence="10">3.5.1.2</ecNumber>
    </alternativeName>
    <alternativeName>
        <fullName evidence="10">IGP synthase subunit HisH</fullName>
    </alternativeName>
    <alternativeName>
        <fullName evidence="10">ImGP synthase subunit HisH</fullName>
        <shortName evidence="10">IGPS subunit HisH</shortName>
    </alternativeName>
</protein>
<dbReference type="OrthoDB" id="9807749at2"/>
<dbReference type="PANTHER" id="PTHR42701">
    <property type="entry name" value="IMIDAZOLE GLYCEROL PHOSPHATE SYNTHASE SUBUNIT HISH"/>
    <property type="match status" value="1"/>
</dbReference>
<keyword evidence="7 10" id="KW-0456">Lyase</keyword>
<dbReference type="EC" id="4.3.2.10" evidence="10"/>
<evidence type="ECO:0000256" key="9">
    <source>
        <dbReference type="ARBA" id="ARBA00049534"/>
    </source>
</evidence>
<dbReference type="Pfam" id="PF00117">
    <property type="entry name" value="GATase"/>
    <property type="match status" value="1"/>
</dbReference>
<name>A0A076F6I6_9BACT</name>
<keyword evidence="10" id="KW-0963">Cytoplasm</keyword>
<dbReference type="InterPro" id="IPR010139">
    <property type="entry name" value="Imidazole-glycPsynth_HisH"/>
</dbReference>
<dbReference type="GO" id="GO:0000107">
    <property type="term" value="F:imidazoleglycerol-phosphate synthase activity"/>
    <property type="evidence" value="ECO:0007669"/>
    <property type="project" value="UniProtKB-UniRule"/>
</dbReference>
<dbReference type="GO" id="GO:0016829">
    <property type="term" value="F:lyase activity"/>
    <property type="evidence" value="ECO:0007669"/>
    <property type="project" value="UniProtKB-KW"/>
</dbReference>
<dbReference type="KEGG" id="caj:CIG1485E_0040"/>
<proteinExistence type="inferred from homology"/>
<reference evidence="14" key="1">
    <citation type="journal article" date="2014" name="Genome Announc.">
        <title>Complete Genome Sequence of Campylobacter iguaniorum Strain 1485ET, Isolated from a Bearded Dragon (Pogona vitticeps).</title>
        <authorList>
            <person name="Gilbert M.J."/>
            <person name="Miller W.G."/>
            <person name="Yee E."/>
            <person name="Kik M."/>
            <person name="Wagenaar J.A."/>
            <person name="Duim B."/>
        </authorList>
    </citation>
    <scope>NUCLEOTIDE SEQUENCE [LARGE SCALE GENOMIC DNA]</scope>
    <source>
        <strain evidence="14">1485E</strain>
    </source>
</reference>
<comment type="function">
    <text evidence="10">IGPS catalyzes the conversion of PRFAR and glutamine to IGP, AICAR and glutamate. The HisH subunit catalyzes the hydrolysis of glutamine to glutamate and ammonia as part of the synthesis of IGP and AICAR. The resulting ammonia molecule is channeled to the active site of HisF.</text>
</comment>
<dbReference type="InterPro" id="IPR017926">
    <property type="entry name" value="GATASE"/>
</dbReference>
<evidence type="ECO:0000256" key="5">
    <source>
        <dbReference type="ARBA" id="ARBA00022962"/>
    </source>
</evidence>
<dbReference type="PROSITE" id="PS51273">
    <property type="entry name" value="GATASE_TYPE_1"/>
    <property type="match status" value="1"/>
</dbReference>
<comment type="catalytic activity">
    <reaction evidence="8 10">
        <text>5-[(5-phospho-1-deoxy-D-ribulos-1-ylimino)methylamino]-1-(5-phospho-beta-D-ribosyl)imidazole-4-carboxamide + L-glutamine = D-erythro-1-(imidazol-4-yl)glycerol 3-phosphate + 5-amino-1-(5-phospho-beta-D-ribosyl)imidazole-4-carboxamide + L-glutamate + H(+)</text>
        <dbReference type="Rhea" id="RHEA:24793"/>
        <dbReference type="ChEBI" id="CHEBI:15378"/>
        <dbReference type="ChEBI" id="CHEBI:29985"/>
        <dbReference type="ChEBI" id="CHEBI:58278"/>
        <dbReference type="ChEBI" id="CHEBI:58359"/>
        <dbReference type="ChEBI" id="CHEBI:58475"/>
        <dbReference type="ChEBI" id="CHEBI:58525"/>
        <dbReference type="EC" id="4.3.2.10"/>
    </reaction>
</comment>
<evidence type="ECO:0000256" key="6">
    <source>
        <dbReference type="ARBA" id="ARBA00023102"/>
    </source>
</evidence>
<keyword evidence="14" id="KW-1185">Reference proteome</keyword>
<evidence type="ECO:0000313" key="14">
    <source>
        <dbReference type="Proteomes" id="UP000028486"/>
    </source>
</evidence>
<comment type="subcellular location">
    <subcellularLocation>
        <location evidence="10">Cytoplasm</location>
    </subcellularLocation>
</comment>
<feature type="active site" description="Nucleophile" evidence="10 11">
    <location>
        <position position="82"/>
    </location>
</feature>
<evidence type="ECO:0000313" key="13">
    <source>
        <dbReference type="EMBL" id="AII13920.1"/>
    </source>
</evidence>
<dbReference type="EMBL" id="CP009043">
    <property type="protein sequence ID" value="AII13920.1"/>
    <property type="molecule type" value="Genomic_DNA"/>
</dbReference>
<dbReference type="EC" id="3.5.1.2" evidence="10"/>
<dbReference type="Proteomes" id="UP000028486">
    <property type="component" value="Chromosome"/>
</dbReference>
<keyword evidence="6 10" id="KW-0368">Histidine biosynthesis</keyword>
<dbReference type="CDD" id="cd01748">
    <property type="entry name" value="GATase1_IGP_Synthase"/>
    <property type="match status" value="1"/>
</dbReference>
<evidence type="ECO:0000256" key="1">
    <source>
        <dbReference type="ARBA" id="ARBA00005091"/>
    </source>
</evidence>
<evidence type="ECO:0000259" key="12">
    <source>
        <dbReference type="Pfam" id="PF00117"/>
    </source>
</evidence>
<evidence type="ECO:0000256" key="2">
    <source>
        <dbReference type="ARBA" id="ARBA00011152"/>
    </source>
</evidence>
<organism evidence="13 14">
    <name type="scientific">Campylobacter iguaniorum</name>
    <dbReference type="NCBI Taxonomy" id="1244531"/>
    <lineage>
        <taxon>Bacteria</taxon>
        <taxon>Pseudomonadati</taxon>
        <taxon>Campylobacterota</taxon>
        <taxon>Epsilonproteobacteria</taxon>
        <taxon>Campylobacterales</taxon>
        <taxon>Campylobacteraceae</taxon>
        <taxon>Campylobacter</taxon>
    </lineage>
</organism>
<comment type="catalytic activity">
    <reaction evidence="9 10">
        <text>L-glutamine + H2O = L-glutamate + NH4(+)</text>
        <dbReference type="Rhea" id="RHEA:15889"/>
        <dbReference type="ChEBI" id="CHEBI:15377"/>
        <dbReference type="ChEBI" id="CHEBI:28938"/>
        <dbReference type="ChEBI" id="CHEBI:29985"/>
        <dbReference type="ChEBI" id="CHEBI:58359"/>
        <dbReference type="EC" id="3.5.1.2"/>
    </reaction>
</comment>